<dbReference type="SMART" id="SM01400">
    <property type="entry name" value="Pribosyltran_N"/>
    <property type="match status" value="1"/>
</dbReference>
<keyword evidence="9" id="KW-0963">Cytoplasm</keyword>
<dbReference type="OrthoDB" id="9777067at2"/>
<dbReference type="InterPro" id="IPR029099">
    <property type="entry name" value="Pribosyltran_N"/>
</dbReference>
<comment type="caution">
    <text evidence="9">Lacks conserved residue(s) required for the propagation of feature annotation.</text>
</comment>
<organism evidence="11 12">
    <name type="scientific">Sedimentisphaera salicampi</name>
    <dbReference type="NCBI Taxonomy" id="1941349"/>
    <lineage>
        <taxon>Bacteria</taxon>
        <taxon>Pseudomonadati</taxon>
        <taxon>Planctomycetota</taxon>
        <taxon>Phycisphaerae</taxon>
        <taxon>Sedimentisphaerales</taxon>
        <taxon>Sedimentisphaeraceae</taxon>
        <taxon>Sedimentisphaera</taxon>
    </lineage>
</organism>
<gene>
    <name evidence="9 11" type="primary">prs</name>
    <name evidence="11" type="ORF">STSP1_00112</name>
</gene>
<dbReference type="KEGG" id="pbp:STSP1_00112"/>
<dbReference type="GO" id="GO:0004749">
    <property type="term" value="F:ribose phosphate diphosphokinase activity"/>
    <property type="evidence" value="ECO:0007669"/>
    <property type="project" value="UniProtKB-UniRule"/>
</dbReference>
<dbReference type="InterPro" id="IPR000836">
    <property type="entry name" value="PRTase_dom"/>
</dbReference>
<dbReference type="GO" id="GO:0006015">
    <property type="term" value="P:5-phosphoribose 1-diphosphate biosynthetic process"/>
    <property type="evidence" value="ECO:0007669"/>
    <property type="project" value="UniProtKB-UniRule"/>
</dbReference>
<dbReference type="SUPFAM" id="SSF53271">
    <property type="entry name" value="PRTase-like"/>
    <property type="match status" value="1"/>
</dbReference>
<evidence type="ECO:0000256" key="6">
    <source>
        <dbReference type="ARBA" id="ARBA00022840"/>
    </source>
</evidence>
<dbReference type="PANTHER" id="PTHR10210:SF41">
    <property type="entry name" value="RIBOSE-PHOSPHATE PYROPHOSPHOKINASE 1, CHLOROPLASTIC"/>
    <property type="match status" value="1"/>
</dbReference>
<comment type="subunit">
    <text evidence="9">Homohexamer.</text>
</comment>
<dbReference type="PANTHER" id="PTHR10210">
    <property type="entry name" value="RIBOSE-PHOSPHATE DIPHOSPHOKINASE FAMILY MEMBER"/>
    <property type="match status" value="1"/>
</dbReference>
<dbReference type="HAMAP" id="MF_00583_B">
    <property type="entry name" value="RibP_PPkinase_B"/>
    <property type="match status" value="1"/>
</dbReference>
<keyword evidence="6 9" id="KW-0067">ATP-binding</keyword>
<protein>
    <recommendedName>
        <fullName evidence="9">Ribose-phosphate pyrophosphokinase</fullName>
        <shortName evidence="9">RPPK</shortName>
        <ecNumber evidence="9">2.7.6.1</ecNumber>
    </recommendedName>
    <alternativeName>
        <fullName evidence="9">5-phospho-D-ribosyl alpha-1-diphosphate synthase</fullName>
    </alternativeName>
    <alternativeName>
        <fullName evidence="9">Phosphoribosyl diphosphate synthase</fullName>
    </alternativeName>
    <alternativeName>
        <fullName evidence="9">Phosphoribosyl pyrophosphate synthase</fullName>
        <shortName evidence="9">P-Rib-PP synthase</shortName>
        <shortName evidence="9">PRPP synthase</shortName>
        <shortName evidence="9">PRPPase</shortName>
    </alternativeName>
</protein>
<evidence type="ECO:0000256" key="1">
    <source>
        <dbReference type="ARBA" id="ARBA00022679"/>
    </source>
</evidence>
<dbReference type="RefSeq" id="WP_085754476.1">
    <property type="nucleotide sequence ID" value="NZ_CP021023.1"/>
</dbReference>
<dbReference type="GO" id="GO:0006164">
    <property type="term" value="P:purine nucleotide biosynthetic process"/>
    <property type="evidence" value="ECO:0007669"/>
    <property type="project" value="TreeGrafter"/>
</dbReference>
<feature type="binding site" evidence="9">
    <location>
        <begin position="40"/>
        <end position="42"/>
    </location>
    <ligand>
        <name>ATP</name>
        <dbReference type="ChEBI" id="CHEBI:30616"/>
    </ligand>
</feature>
<keyword evidence="7 9" id="KW-0460">Magnesium</keyword>
<feature type="binding site" evidence="9">
    <location>
        <position position="172"/>
    </location>
    <ligand>
        <name>Mg(2+)</name>
        <dbReference type="ChEBI" id="CHEBI:18420"/>
    </ligand>
</feature>
<dbReference type="NCBIfam" id="TIGR01251">
    <property type="entry name" value="ribP_PPkin"/>
    <property type="match status" value="1"/>
</dbReference>
<evidence type="ECO:0000259" key="10">
    <source>
        <dbReference type="Pfam" id="PF13793"/>
    </source>
</evidence>
<dbReference type="InterPro" id="IPR005946">
    <property type="entry name" value="Rib-P_diPkinase"/>
</dbReference>
<feature type="domain" description="Ribose-phosphate pyrophosphokinase N-terminal" evidence="10">
    <location>
        <begin position="7"/>
        <end position="123"/>
    </location>
</feature>
<dbReference type="AlphaFoldDB" id="A0A1W6LIY5"/>
<dbReference type="GO" id="GO:0016301">
    <property type="term" value="F:kinase activity"/>
    <property type="evidence" value="ECO:0007669"/>
    <property type="project" value="UniProtKB-KW"/>
</dbReference>
<name>A0A1W6LIY5_9BACT</name>
<dbReference type="GO" id="GO:0005737">
    <property type="term" value="C:cytoplasm"/>
    <property type="evidence" value="ECO:0007669"/>
    <property type="project" value="UniProtKB-SubCell"/>
</dbReference>
<feature type="binding site" evidence="9">
    <location>
        <position position="133"/>
    </location>
    <ligand>
        <name>Mg(2+)</name>
        <dbReference type="ChEBI" id="CHEBI:18420"/>
    </ligand>
</feature>
<dbReference type="EC" id="2.7.6.1" evidence="9"/>
<dbReference type="GO" id="GO:0002189">
    <property type="term" value="C:ribose phosphate diphosphokinase complex"/>
    <property type="evidence" value="ECO:0007669"/>
    <property type="project" value="TreeGrafter"/>
</dbReference>
<evidence type="ECO:0000313" key="12">
    <source>
        <dbReference type="Proteomes" id="UP000193334"/>
    </source>
</evidence>
<comment type="catalytic activity">
    <reaction evidence="8 9">
        <text>D-ribose 5-phosphate + ATP = 5-phospho-alpha-D-ribose 1-diphosphate + AMP + H(+)</text>
        <dbReference type="Rhea" id="RHEA:15609"/>
        <dbReference type="ChEBI" id="CHEBI:15378"/>
        <dbReference type="ChEBI" id="CHEBI:30616"/>
        <dbReference type="ChEBI" id="CHEBI:58017"/>
        <dbReference type="ChEBI" id="CHEBI:78346"/>
        <dbReference type="ChEBI" id="CHEBI:456215"/>
        <dbReference type="EC" id="2.7.6.1"/>
    </reaction>
</comment>
<dbReference type="NCBIfam" id="NF002320">
    <property type="entry name" value="PRK01259.1"/>
    <property type="match status" value="1"/>
</dbReference>
<feature type="binding site" evidence="9">
    <location>
        <position position="197"/>
    </location>
    <ligand>
        <name>D-ribose 5-phosphate</name>
        <dbReference type="ChEBI" id="CHEBI:78346"/>
    </ligand>
</feature>
<dbReference type="UniPathway" id="UPA00087">
    <property type="reaction ID" value="UER00172"/>
</dbReference>
<dbReference type="EMBL" id="CP021023">
    <property type="protein sequence ID" value="ARN55747.1"/>
    <property type="molecule type" value="Genomic_DNA"/>
</dbReference>
<proteinExistence type="inferred from homology"/>
<keyword evidence="2 9" id="KW-0479">Metal-binding</keyword>
<dbReference type="FunFam" id="3.40.50.2020:FF:000014">
    <property type="entry name" value="Ribose-phosphate pyrophosphokinase 1"/>
    <property type="match status" value="1"/>
</dbReference>
<comment type="pathway">
    <text evidence="9">Metabolic intermediate biosynthesis; 5-phospho-alpha-D-ribose 1-diphosphate biosynthesis; 5-phospho-alpha-D-ribose 1-diphosphate from D-ribose 5-phosphate (route I): step 1/1.</text>
</comment>
<keyword evidence="5 9" id="KW-0418">Kinase</keyword>
<dbReference type="FunFam" id="3.40.50.2020:FF:000002">
    <property type="entry name" value="Ribose-phosphate pyrophosphokinase"/>
    <property type="match status" value="1"/>
</dbReference>
<dbReference type="Gene3D" id="3.40.50.2020">
    <property type="match status" value="2"/>
</dbReference>
<dbReference type="CDD" id="cd06223">
    <property type="entry name" value="PRTases_typeI"/>
    <property type="match status" value="1"/>
</dbReference>
<dbReference type="Pfam" id="PF13793">
    <property type="entry name" value="Pribosyltran_N"/>
    <property type="match status" value="1"/>
</dbReference>
<keyword evidence="4 9" id="KW-0547">Nucleotide-binding</keyword>
<feature type="active site" evidence="9">
    <location>
        <position position="195"/>
    </location>
</feature>
<keyword evidence="12" id="KW-1185">Reference proteome</keyword>
<dbReference type="Pfam" id="PF14572">
    <property type="entry name" value="Pribosyl_synth"/>
    <property type="match status" value="1"/>
</dbReference>
<dbReference type="GO" id="GO:0005524">
    <property type="term" value="F:ATP binding"/>
    <property type="evidence" value="ECO:0007669"/>
    <property type="project" value="UniProtKB-KW"/>
</dbReference>
<evidence type="ECO:0000313" key="11">
    <source>
        <dbReference type="EMBL" id="ARN55747.1"/>
    </source>
</evidence>
<dbReference type="STRING" id="1941349.STSP1_00112"/>
<comment type="subcellular location">
    <subcellularLocation>
        <location evidence="9">Cytoplasm</location>
    </subcellularLocation>
</comment>
<evidence type="ECO:0000256" key="2">
    <source>
        <dbReference type="ARBA" id="ARBA00022723"/>
    </source>
</evidence>
<evidence type="ECO:0000256" key="4">
    <source>
        <dbReference type="ARBA" id="ARBA00022741"/>
    </source>
</evidence>
<evidence type="ECO:0000256" key="5">
    <source>
        <dbReference type="ARBA" id="ARBA00022777"/>
    </source>
</evidence>
<evidence type="ECO:0000256" key="3">
    <source>
        <dbReference type="ARBA" id="ARBA00022727"/>
    </source>
</evidence>
<comment type="cofactor">
    <cofactor evidence="9">
        <name>Mg(2+)</name>
        <dbReference type="ChEBI" id="CHEBI:18420"/>
    </cofactor>
    <text evidence="9">Binds 2 Mg(2+) ions per subunit.</text>
</comment>
<dbReference type="GO" id="GO:0000287">
    <property type="term" value="F:magnesium ion binding"/>
    <property type="evidence" value="ECO:0007669"/>
    <property type="project" value="UniProtKB-UniRule"/>
</dbReference>
<dbReference type="Proteomes" id="UP000193334">
    <property type="component" value="Chromosome"/>
</dbReference>
<feature type="binding site" evidence="9">
    <location>
        <begin position="99"/>
        <end position="100"/>
    </location>
    <ligand>
        <name>ATP</name>
        <dbReference type="ChEBI" id="CHEBI:30616"/>
    </ligand>
</feature>
<dbReference type="InterPro" id="IPR037515">
    <property type="entry name" value="Rib-P_diPkinase_bac"/>
</dbReference>
<evidence type="ECO:0000256" key="7">
    <source>
        <dbReference type="ARBA" id="ARBA00022842"/>
    </source>
</evidence>
<dbReference type="InterPro" id="IPR029057">
    <property type="entry name" value="PRTase-like"/>
</dbReference>
<keyword evidence="1 9" id="KW-0808">Transferase</keyword>
<feature type="binding site" evidence="9">
    <location>
        <position position="221"/>
    </location>
    <ligand>
        <name>D-ribose 5-phosphate</name>
        <dbReference type="ChEBI" id="CHEBI:78346"/>
    </ligand>
</feature>
<reference evidence="12" key="1">
    <citation type="submission" date="2017-04" db="EMBL/GenBank/DDBJ databases">
        <title>Comparative genomics and description of representatives of a novel lineage of planctomycetes thriving in anoxic sediments.</title>
        <authorList>
            <person name="Spring S."/>
            <person name="Bunk B."/>
            <person name="Sproer C."/>
        </authorList>
    </citation>
    <scope>NUCLEOTIDE SEQUENCE [LARGE SCALE GENOMIC DNA]</scope>
    <source>
        <strain evidence="12">ST-PulAB-D4</strain>
    </source>
</reference>
<accession>A0A1W6LIY5</accession>
<evidence type="ECO:0000256" key="8">
    <source>
        <dbReference type="ARBA" id="ARBA00049535"/>
    </source>
</evidence>
<keyword evidence="3 9" id="KW-0545">Nucleotide biosynthesis</keyword>
<comment type="similarity">
    <text evidence="9">Belongs to the ribose-phosphate pyrophosphokinase family. Class I subfamily.</text>
</comment>
<sequence>MFLNESVKVFGGSANPELVKKICGYLGVTPGGATIRRFPDGEKFVKIDDNVRGKDCFIVQSTCTPVDGNLMELLIMIDTLKRASANRITAVIPYYGYARQDRKDDGRVPITAKLVANLLTAAGATRVLGIDLHARQLEGFFDIPVDHLMAEPVMVKYLRDKKIQKPVIVSPDVGNVKTASRYVSHIGADLAIVHKKRLNGKDVHSENIIGSVEGKNVVMVDDMISTAGTICSAAKLVKKMGANKVIAGATHGLFCGPAVERIQESYIDEVFVTDTIPLREDVRKGINVTVLSVAELLGESIKRVHRNESISSLLLS</sequence>
<comment type="function">
    <text evidence="9">Involved in the biosynthesis of the central metabolite phospho-alpha-D-ribosyl-1-pyrophosphate (PRPP) via the transfer of pyrophosphoryl group from ATP to 1-hydroxyl of ribose-5-phosphate (Rib-5-P).</text>
</comment>
<evidence type="ECO:0000256" key="9">
    <source>
        <dbReference type="HAMAP-Rule" id="MF_00583"/>
    </source>
</evidence>